<evidence type="ECO:0000313" key="4">
    <source>
        <dbReference type="EMBL" id="JAG32418.1"/>
    </source>
</evidence>
<organism evidence="4">
    <name type="scientific">Lygus hesperus</name>
    <name type="common">Western plant bug</name>
    <dbReference type="NCBI Taxonomy" id="30085"/>
    <lineage>
        <taxon>Eukaryota</taxon>
        <taxon>Metazoa</taxon>
        <taxon>Ecdysozoa</taxon>
        <taxon>Arthropoda</taxon>
        <taxon>Hexapoda</taxon>
        <taxon>Insecta</taxon>
        <taxon>Pterygota</taxon>
        <taxon>Neoptera</taxon>
        <taxon>Paraneoptera</taxon>
        <taxon>Hemiptera</taxon>
        <taxon>Heteroptera</taxon>
        <taxon>Panheteroptera</taxon>
        <taxon>Cimicomorpha</taxon>
        <taxon>Miridae</taxon>
        <taxon>Mirini</taxon>
        <taxon>Lygus</taxon>
    </lineage>
</organism>
<dbReference type="EMBL" id="GBHO01011180">
    <property type="protein sequence ID" value="JAG32424.1"/>
    <property type="molecule type" value="Transcribed_RNA"/>
</dbReference>
<feature type="coiled-coil region" evidence="1">
    <location>
        <begin position="94"/>
        <end position="128"/>
    </location>
</feature>
<protein>
    <submittedName>
        <fullName evidence="4">Kinesin-like protein KIF23</fullName>
    </submittedName>
</protein>
<evidence type="ECO:0000313" key="2">
    <source>
        <dbReference type="EMBL" id="JAG32415.1"/>
    </source>
</evidence>
<reference evidence="4" key="2">
    <citation type="submission" date="2014-07" db="EMBL/GenBank/DDBJ databases">
        <authorList>
            <person name="Hull J."/>
        </authorList>
    </citation>
    <scope>NUCLEOTIDE SEQUENCE</scope>
</reference>
<proteinExistence type="predicted"/>
<name>A0A0A9YMU3_LYGHE</name>
<sequence>MKDSLCENLTQVVEVKNLTMVQVSEEYEKMKKMYEEECRRAEESNRDNMKYIGELVSDLMLEKQKYSELVVKQTELSDQMMKLEQCTIEMTDEMLRVTNEKRTLEFRILELEKNIKLFEEEKSNMIKEKDDLVEIVKRQWDDRELLTNQLESQQEEIAEIK</sequence>
<gene>
    <name evidence="4" type="primary">KIF23_2</name>
    <name evidence="5" type="synonym">KIF23_1</name>
    <name evidence="2" type="synonym">KIF23_3</name>
    <name evidence="3" type="synonym">KIF23_8</name>
    <name evidence="4" type="ORF">CM83_62586</name>
    <name evidence="5" type="ORF">CM83_62587</name>
    <name evidence="3" type="ORF">CM83_62592</name>
    <name evidence="2" type="ORF">CM83_62593</name>
</gene>
<dbReference type="EMBL" id="GBHO01011188">
    <property type="protein sequence ID" value="JAG32416.1"/>
    <property type="molecule type" value="Transcribed_RNA"/>
</dbReference>
<evidence type="ECO:0000256" key="1">
    <source>
        <dbReference type="SAM" id="Coils"/>
    </source>
</evidence>
<dbReference type="EMBL" id="GBHO01011186">
    <property type="protein sequence ID" value="JAG32418.1"/>
    <property type="molecule type" value="Transcribed_RNA"/>
</dbReference>
<reference evidence="4" key="1">
    <citation type="journal article" date="2014" name="PLoS ONE">
        <title>Transcriptome-Based Identification of ABC Transporters in the Western Tarnished Plant Bug Lygus hesperus.</title>
        <authorList>
            <person name="Hull J.J."/>
            <person name="Chaney K."/>
            <person name="Geib S.M."/>
            <person name="Fabrick J.A."/>
            <person name="Brent C.S."/>
            <person name="Walsh D."/>
            <person name="Lavine L.C."/>
        </authorList>
    </citation>
    <scope>NUCLEOTIDE SEQUENCE</scope>
</reference>
<keyword evidence="1" id="KW-0175">Coiled coil</keyword>
<evidence type="ECO:0000313" key="3">
    <source>
        <dbReference type="EMBL" id="JAG32416.1"/>
    </source>
</evidence>
<dbReference type="AlphaFoldDB" id="A0A0A9YMU3"/>
<accession>A0A0A9YMU3</accession>
<dbReference type="EMBL" id="GBHO01011189">
    <property type="protein sequence ID" value="JAG32415.1"/>
    <property type="molecule type" value="Transcribed_RNA"/>
</dbReference>
<evidence type="ECO:0000313" key="5">
    <source>
        <dbReference type="EMBL" id="JAG32424.1"/>
    </source>
</evidence>